<keyword evidence="2" id="KW-0813">Transport</keyword>
<dbReference type="PANTHER" id="PTHR12825:SF0">
    <property type="entry name" value="VESICLE TRANSPORT PROTEIN SEC20"/>
    <property type="match status" value="1"/>
</dbReference>
<comment type="similarity">
    <text evidence="9">Belongs to the SEC20 family.</text>
</comment>
<evidence type="ECO:0000256" key="10">
    <source>
        <dbReference type="SAM" id="Coils"/>
    </source>
</evidence>
<comment type="subcellular location">
    <subcellularLocation>
        <location evidence="1">Endoplasmic reticulum membrane</location>
        <topology evidence="1">Single-pass type IV membrane protein</topology>
    </subcellularLocation>
</comment>
<evidence type="ECO:0000313" key="14">
    <source>
        <dbReference type="EMBL" id="EGO29664.1"/>
    </source>
</evidence>
<evidence type="ECO:0000256" key="11">
    <source>
        <dbReference type="SAM" id="MobiDB-lite"/>
    </source>
</evidence>
<dbReference type="RefSeq" id="XP_007313906.1">
    <property type="nucleotide sequence ID" value="XM_007313844.1"/>
</dbReference>
<keyword evidence="7 10" id="KW-0175">Coiled coil</keyword>
<evidence type="ECO:0000256" key="7">
    <source>
        <dbReference type="ARBA" id="ARBA00023054"/>
    </source>
</evidence>
<evidence type="ECO:0000256" key="3">
    <source>
        <dbReference type="ARBA" id="ARBA00022692"/>
    </source>
</evidence>
<sequence>MPPLPSEIYSETLDLLSSVRRRQKDLLEFQIPRLKSCNESLHIQQNLATEVREDIEVLARQIEELDISVEDQCSDNGRRELRKIVNELTNSLASIKKESRAALLISKRAIDARGYSNREELLRSSSSSVQEKQISNGGAGDDALMKANNDVTAALQRTLGLMQKELEQSVLSAQMLESSTATLRSTSTTHDMLTNMLGTSKQLITALEDTDWLDRLILIFALSFFFLVVLFILSQRVIGRGLQIAFWWTRFIPFGSSSQDIVSEKASSVATSFADQPTVRDWNDGQSFDPESPLSSIISTITRTIDTSPTEVVHVEL</sequence>
<name>F8NH75_SERL9</name>
<dbReference type="EMBL" id="GL945429">
    <property type="protein sequence ID" value="EGO29664.1"/>
    <property type="molecule type" value="Genomic_DNA"/>
</dbReference>
<feature type="domain" description="Sec20 C-terminal" evidence="13">
    <location>
        <begin position="148"/>
        <end position="237"/>
    </location>
</feature>
<keyword evidence="4" id="KW-0256">Endoplasmic reticulum</keyword>
<dbReference type="InterPro" id="IPR005606">
    <property type="entry name" value="Sec20"/>
</dbReference>
<dbReference type="GeneID" id="18817573"/>
<keyword evidence="3 12" id="KW-0812">Transmembrane</keyword>
<organism>
    <name type="scientific">Serpula lacrymans var. lacrymans (strain S7.9)</name>
    <name type="common">Dry rot fungus</name>
    <dbReference type="NCBI Taxonomy" id="578457"/>
    <lineage>
        <taxon>Eukaryota</taxon>
        <taxon>Fungi</taxon>
        <taxon>Dikarya</taxon>
        <taxon>Basidiomycota</taxon>
        <taxon>Agaricomycotina</taxon>
        <taxon>Agaricomycetes</taxon>
        <taxon>Agaricomycetidae</taxon>
        <taxon>Boletales</taxon>
        <taxon>Coniophorineae</taxon>
        <taxon>Serpulaceae</taxon>
        <taxon>Serpula</taxon>
    </lineage>
</organism>
<evidence type="ECO:0000256" key="1">
    <source>
        <dbReference type="ARBA" id="ARBA00004163"/>
    </source>
</evidence>
<dbReference type="GO" id="GO:0006890">
    <property type="term" value="P:retrograde vesicle-mediated transport, Golgi to endoplasmic reticulum"/>
    <property type="evidence" value="ECO:0007669"/>
    <property type="project" value="InterPro"/>
</dbReference>
<evidence type="ECO:0000256" key="4">
    <source>
        <dbReference type="ARBA" id="ARBA00022824"/>
    </source>
</evidence>
<evidence type="ECO:0000256" key="12">
    <source>
        <dbReference type="SAM" id="Phobius"/>
    </source>
</evidence>
<dbReference type="OrthoDB" id="46868at2759"/>
<dbReference type="Proteomes" id="UP000008064">
    <property type="component" value="Unassembled WGS sequence"/>
</dbReference>
<dbReference type="AlphaFoldDB" id="F8NH75"/>
<evidence type="ECO:0000256" key="5">
    <source>
        <dbReference type="ARBA" id="ARBA00022892"/>
    </source>
</evidence>
<dbReference type="HOGENOM" id="CLU_063105_0_0_1"/>
<evidence type="ECO:0000256" key="2">
    <source>
        <dbReference type="ARBA" id="ARBA00022448"/>
    </source>
</evidence>
<dbReference type="InterPro" id="IPR056173">
    <property type="entry name" value="Sec20_C"/>
</dbReference>
<evidence type="ECO:0000256" key="6">
    <source>
        <dbReference type="ARBA" id="ARBA00022989"/>
    </source>
</evidence>
<dbReference type="GO" id="GO:0005484">
    <property type="term" value="F:SNAP receptor activity"/>
    <property type="evidence" value="ECO:0007669"/>
    <property type="project" value="InterPro"/>
</dbReference>
<dbReference type="Pfam" id="PF03908">
    <property type="entry name" value="Sec20"/>
    <property type="match status" value="1"/>
</dbReference>
<feature type="transmembrane region" description="Helical" evidence="12">
    <location>
        <begin position="212"/>
        <end position="233"/>
    </location>
</feature>
<protein>
    <recommendedName>
        <fullName evidence="13">Sec20 C-terminal domain-containing protein</fullName>
    </recommendedName>
</protein>
<evidence type="ECO:0000256" key="8">
    <source>
        <dbReference type="ARBA" id="ARBA00023136"/>
    </source>
</evidence>
<reference evidence="14" key="1">
    <citation type="submission" date="2011-04" db="EMBL/GenBank/DDBJ databases">
        <title>Evolution of plant cell wall degrading machinery underlies the functional diversity of forest fungi.</title>
        <authorList>
            <consortium name="US DOE Joint Genome Institute (JGI-PGF)"/>
            <person name="Eastwood D.C."/>
            <person name="Floudas D."/>
            <person name="Binder M."/>
            <person name="Majcherczyk A."/>
            <person name="Schneider P."/>
            <person name="Aerts A."/>
            <person name="Asiegbu F.O."/>
            <person name="Baker S.E."/>
            <person name="Barry K."/>
            <person name="Bendiksby M."/>
            <person name="Blumentritt M."/>
            <person name="Coutinho P.M."/>
            <person name="Cullen D."/>
            <person name="Cullen D."/>
            <person name="Gathman A."/>
            <person name="Goodell B."/>
            <person name="Henrissat B."/>
            <person name="Ihrmark K."/>
            <person name="Kauserud H."/>
            <person name="Kohler A."/>
            <person name="LaButti K."/>
            <person name="Lapidus A."/>
            <person name="Lavin J.L."/>
            <person name="Lee Y.-H."/>
            <person name="Lindquist E."/>
            <person name="Lilly W."/>
            <person name="Lucas S."/>
            <person name="Morin E."/>
            <person name="Murat C."/>
            <person name="Oguiza J.A."/>
            <person name="Park J."/>
            <person name="Pisabarro A.G."/>
            <person name="Riley R."/>
            <person name="Rosling A."/>
            <person name="Salamov A."/>
            <person name="Schmidt O."/>
            <person name="Schmutz J."/>
            <person name="Skrede I."/>
            <person name="Stenlid J."/>
            <person name="Wiebenga A."/>
            <person name="Xie X."/>
            <person name="Kues U."/>
            <person name="Hibbett D.S."/>
            <person name="Hoffmeister D."/>
            <person name="Hogberg N."/>
            <person name="Martin F."/>
            <person name="Grigoriev I.V."/>
            <person name="Watkinson S.C."/>
        </authorList>
    </citation>
    <scope>NUCLEOTIDE SEQUENCE</scope>
    <source>
        <strain evidence="14">S7.9</strain>
    </source>
</reference>
<dbReference type="PANTHER" id="PTHR12825">
    <property type="entry name" value="BNIP1-RELATED"/>
    <property type="match status" value="1"/>
</dbReference>
<feature type="coiled-coil region" evidence="10">
    <location>
        <begin position="48"/>
        <end position="98"/>
    </location>
</feature>
<dbReference type="GO" id="GO:0031201">
    <property type="term" value="C:SNARE complex"/>
    <property type="evidence" value="ECO:0007669"/>
    <property type="project" value="TreeGrafter"/>
</dbReference>
<evidence type="ECO:0000256" key="9">
    <source>
        <dbReference type="ARBA" id="ARBA00037934"/>
    </source>
</evidence>
<dbReference type="GO" id="GO:0005789">
    <property type="term" value="C:endoplasmic reticulum membrane"/>
    <property type="evidence" value="ECO:0007669"/>
    <property type="project" value="UniProtKB-SubCell"/>
</dbReference>
<keyword evidence="6 12" id="KW-1133">Transmembrane helix</keyword>
<feature type="region of interest" description="Disordered" evidence="11">
    <location>
        <begin position="122"/>
        <end position="141"/>
    </location>
</feature>
<gene>
    <name evidence="14" type="ORF">SERLADRAFT_457729</name>
</gene>
<dbReference type="KEGG" id="sla:SERLADRAFT_457729"/>
<keyword evidence="8 12" id="KW-0472">Membrane</keyword>
<keyword evidence="5" id="KW-0931">ER-Golgi transport</keyword>
<proteinExistence type="inferred from homology"/>
<accession>F8NH75</accession>
<evidence type="ECO:0000259" key="13">
    <source>
        <dbReference type="Pfam" id="PF03908"/>
    </source>
</evidence>